<protein>
    <submittedName>
        <fullName evidence="3">Uncharacterized protein</fullName>
    </submittedName>
</protein>
<feature type="non-terminal residue" evidence="3">
    <location>
        <position position="1"/>
    </location>
</feature>
<dbReference type="GO" id="GO:0033897">
    <property type="term" value="F:ribonuclease T2 activity"/>
    <property type="evidence" value="ECO:0007669"/>
    <property type="project" value="InterPro"/>
</dbReference>
<evidence type="ECO:0000256" key="1">
    <source>
        <dbReference type="ARBA" id="ARBA00007469"/>
    </source>
</evidence>
<accession>A0A443S1X1</accession>
<dbReference type="Pfam" id="PF00445">
    <property type="entry name" value="Ribonuclease_T2"/>
    <property type="match status" value="1"/>
</dbReference>
<dbReference type="Proteomes" id="UP000288716">
    <property type="component" value="Unassembled WGS sequence"/>
</dbReference>
<dbReference type="SUPFAM" id="SSF55895">
    <property type="entry name" value="Ribonuclease Rh-like"/>
    <property type="match status" value="2"/>
</dbReference>
<keyword evidence="4" id="KW-1185">Reference proteome</keyword>
<comment type="caution">
    <text evidence="3">The sequence shown here is derived from an EMBL/GenBank/DDBJ whole genome shotgun (WGS) entry which is preliminary data.</text>
</comment>
<dbReference type="GO" id="GO:0003723">
    <property type="term" value="F:RNA binding"/>
    <property type="evidence" value="ECO:0007669"/>
    <property type="project" value="InterPro"/>
</dbReference>
<dbReference type="AlphaFoldDB" id="A0A443S1X1"/>
<comment type="similarity">
    <text evidence="1 2">Belongs to the RNase T2 family.</text>
</comment>
<dbReference type="InterPro" id="IPR036430">
    <property type="entry name" value="RNase_T2-like_sf"/>
</dbReference>
<evidence type="ECO:0000256" key="2">
    <source>
        <dbReference type="RuleBase" id="RU004328"/>
    </source>
</evidence>
<sequence length="559" mass="66550">ENKLLQILIAVRNDFVEFFALPIKIRNDVDHFVAYIQLDKHGRRYTWIPFREKKTGKPFLAQVWVLQSVKFASFAAPEQLIAQHGYYSTSENIPFLHTEKKALTQQSDLNELNTLGLKSTYYILTVIYPPSLCSSHVYNRHWVNRHSCDIAQWIIHGLWSQKDQLQELRRYYCKTFDWRPEADKVQSLDDVPQRLQTLNFHVSAKFKNDIEYWDYEWCSHGYFMRTKRNERRFRNAMEYFNFILNRFDDLKIMSKMRGLVPTNNKFFPESKWYKFVSKFSHEPVAHKLIIFQTQEETIFVEPYQMEFCFNLQNKSINCAEAGMSIAESTKTPFRQFHLSSSYSLYDYVVLRLLVTCDVSLKLRIDELAPSTTYLYTIIHYVNDRKHHAKAFKEQVLTDNRHEEIFASFERAWFKDPLVNVSDAMKTNFENSAILFYNIREIFNKPLDYFATTTELYDKLRAHEWLDNDLGEEITADTFERQLKETYFSQIDPNVVPFVFLCIMNENKEVILHEIVVCYTTDFNPIECSRNVEHLRRGKGKRNGKGKHFKCPSTFRMPYA</sequence>
<dbReference type="PANTHER" id="PTHR11240:SF22">
    <property type="entry name" value="RIBONUCLEASE T2"/>
    <property type="match status" value="1"/>
</dbReference>
<dbReference type="GO" id="GO:0006401">
    <property type="term" value="P:RNA catabolic process"/>
    <property type="evidence" value="ECO:0007669"/>
    <property type="project" value="TreeGrafter"/>
</dbReference>
<dbReference type="Gene3D" id="3.90.730.10">
    <property type="entry name" value="Ribonuclease T2-like"/>
    <property type="match status" value="2"/>
</dbReference>
<dbReference type="VEuPathDB" id="VectorBase:LDEU010569"/>
<dbReference type="OrthoDB" id="435754at2759"/>
<dbReference type="EMBL" id="NCKV01012080">
    <property type="protein sequence ID" value="RWS21471.1"/>
    <property type="molecule type" value="Genomic_DNA"/>
</dbReference>
<name>A0A443S1X1_9ACAR</name>
<evidence type="ECO:0000313" key="4">
    <source>
        <dbReference type="Proteomes" id="UP000288716"/>
    </source>
</evidence>
<dbReference type="InterPro" id="IPR001568">
    <property type="entry name" value="RNase_T2-like"/>
</dbReference>
<gene>
    <name evidence="3" type="ORF">B4U80_11850</name>
</gene>
<evidence type="ECO:0000313" key="3">
    <source>
        <dbReference type="EMBL" id="RWS21471.1"/>
    </source>
</evidence>
<reference evidence="3 4" key="1">
    <citation type="journal article" date="2018" name="Gigascience">
        <title>Genomes of trombidid mites reveal novel predicted allergens and laterally-transferred genes associated with secondary metabolism.</title>
        <authorList>
            <person name="Dong X."/>
            <person name="Chaisiri K."/>
            <person name="Xia D."/>
            <person name="Armstrong S.D."/>
            <person name="Fang Y."/>
            <person name="Donnelly M.J."/>
            <person name="Kadowaki T."/>
            <person name="McGarry J.W."/>
            <person name="Darby A.C."/>
            <person name="Makepeace B.L."/>
        </authorList>
    </citation>
    <scope>NUCLEOTIDE SEQUENCE [LARGE SCALE GENOMIC DNA]</scope>
    <source>
        <strain evidence="3">UoL-UT</strain>
    </source>
</reference>
<dbReference type="PANTHER" id="PTHR11240">
    <property type="entry name" value="RIBONUCLEASE T2"/>
    <property type="match status" value="1"/>
</dbReference>
<dbReference type="GO" id="GO:0005576">
    <property type="term" value="C:extracellular region"/>
    <property type="evidence" value="ECO:0007669"/>
    <property type="project" value="TreeGrafter"/>
</dbReference>
<organism evidence="3 4">
    <name type="scientific">Leptotrombidium deliense</name>
    <dbReference type="NCBI Taxonomy" id="299467"/>
    <lineage>
        <taxon>Eukaryota</taxon>
        <taxon>Metazoa</taxon>
        <taxon>Ecdysozoa</taxon>
        <taxon>Arthropoda</taxon>
        <taxon>Chelicerata</taxon>
        <taxon>Arachnida</taxon>
        <taxon>Acari</taxon>
        <taxon>Acariformes</taxon>
        <taxon>Trombidiformes</taxon>
        <taxon>Prostigmata</taxon>
        <taxon>Anystina</taxon>
        <taxon>Parasitengona</taxon>
        <taxon>Trombiculoidea</taxon>
        <taxon>Trombiculidae</taxon>
        <taxon>Leptotrombidium</taxon>
    </lineage>
</organism>
<proteinExistence type="inferred from homology"/>